<dbReference type="SUPFAM" id="SSF52540">
    <property type="entry name" value="P-loop containing nucleoside triphosphate hydrolases"/>
    <property type="match status" value="1"/>
</dbReference>
<keyword evidence="3" id="KW-0472">Membrane</keyword>
<keyword evidence="3" id="KW-1133">Transmembrane helix</keyword>
<feature type="region of interest" description="Disordered" evidence="2">
    <location>
        <begin position="21"/>
        <end position="46"/>
    </location>
</feature>
<dbReference type="PANTHER" id="PTHR22674:SF6">
    <property type="entry name" value="NTPASE KAP FAMILY P-LOOP DOMAIN-CONTAINING PROTEIN 1"/>
    <property type="match status" value="1"/>
</dbReference>
<feature type="compositionally biased region" description="Basic and acidic residues" evidence="2">
    <location>
        <begin position="855"/>
        <end position="874"/>
    </location>
</feature>
<dbReference type="OrthoDB" id="88903at2"/>
<reference evidence="5 6" key="1">
    <citation type="submission" date="2016-10" db="EMBL/GenBank/DDBJ databases">
        <authorList>
            <person name="de Groot N.N."/>
        </authorList>
    </citation>
    <scope>NUCLEOTIDE SEQUENCE [LARGE SCALE GENOMIC DNA]</scope>
    <source>
        <strain evidence="5 6">Nv1</strain>
    </source>
</reference>
<dbReference type="EMBL" id="FOBH01000008">
    <property type="protein sequence ID" value="SEL28974.1"/>
    <property type="molecule type" value="Genomic_DNA"/>
</dbReference>
<feature type="domain" description="KAP NTPase" evidence="4">
    <location>
        <begin position="328"/>
        <end position="788"/>
    </location>
</feature>
<feature type="region of interest" description="Disordered" evidence="2">
    <location>
        <begin position="855"/>
        <end position="878"/>
    </location>
</feature>
<feature type="transmembrane region" description="Helical" evidence="3">
    <location>
        <begin position="588"/>
        <end position="612"/>
    </location>
</feature>
<accession>A0A1H7P0H0</accession>
<feature type="coiled-coil region" evidence="1">
    <location>
        <begin position="438"/>
        <end position="465"/>
    </location>
</feature>
<evidence type="ECO:0000313" key="6">
    <source>
        <dbReference type="Proteomes" id="UP000198620"/>
    </source>
</evidence>
<feature type="transmembrane region" description="Helical" evidence="3">
    <location>
        <begin position="556"/>
        <end position="576"/>
    </location>
</feature>
<dbReference type="AlphaFoldDB" id="A0A1H7P0H0"/>
<name>A0A1H7P0H0_9PROT</name>
<dbReference type="Proteomes" id="UP000198620">
    <property type="component" value="Unassembled WGS sequence"/>
</dbReference>
<evidence type="ECO:0000256" key="3">
    <source>
        <dbReference type="SAM" id="Phobius"/>
    </source>
</evidence>
<dbReference type="InterPro" id="IPR027417">
    <property type="entry name" value="P-loop_NTPase"/>
</dbReference>
<protein>
    <submittedName>
        <fullName evidence="5">KAP family P-loop domain-containing protein</fullName>
    </submittedName>
</protein>
<evidence type="ECO:0000313" key="5">
    <source>
        <dbReference type="EMBL" id="SEL28974.1"/>
    </source>
</evidence>
<gene>
    <name evidence="5" type="ORF">SAMN05216387_1084</name>
</gene>
<dbReference type="InterPro" id="IPR011646">
    <property type="entry name" value="KAP_P-loop"/>
</dbReference>
<evidence type="ECO:0000256" key="1">
    <source>
        <dbReference type="SAM" id="Coils"/>
    </source>
</evidence>
<feature type="region of interest" description="Disordered" evidence="2">
    <location>
        <begin position="905"/>
        <end position="927"/>
    </location>
</feature>
<proteinExistence type="predicted"/>
<keyword evidence="6" id="KW-1185">Reference proteome</keyword>
<dbReference type="Pfam" id="PF07693">
    <property type="entry name" value="KAP_NTPase"/>
    <property type="match status" value="1"/>
</dbReference>
<sequence length="1107" mass="125245">MENRLVHTWRRSRKACGLSQLGTGQTALENDNRTSNEDTTEQGDDETVFATSMGDSYDRPSEQSLAKHLEKYQLSNEANKIVHRAQVLAAFKENTSFVTTSCLLFAIAEGGRDSSDFFRTPQFLWEELRESRTRKIYEIIFNREFPRVQYSSTDGIDFGAYKDLAQVPSTSMLAVLNAAHRFSVKTTRPEIETKSKKASEFSSPAKNQLGVISSRHLFAALLLYQPPDATTGVAAKILSLGVDLMRLRKNFLDFVIKSLPGDDHNAWHEILLPGEARQSGELGIGLDDAIPKEPPTQQTQSHTRVPLPGFLTDCWQGEDLLNITRDVNALASLIAAWTVQPPLSIGLFGYWGSGKTHFMRQLKARVEKLSREARNSGLQQNAVGYYKNIVQIEFNAWHYIEGNLWASLVEHIFTNLKFSDQEDSSLADTRRQVLIEKLDLKRQVKAKAEERKAQLKIKETRARDRAVQAKSSRDDTVTELSRLRDELALNVLNQLSVSIEFTAEQQALLEQLGVPKNSLTSAAAVKKQYLEVQGRYHRVRANWNLWKSDPEQLRKWIVALAGVGILALMPSTFNFFREMLTAYGEVFANIGAFLTSSITFLLTLLIAITPYWKQFRKVLSALQEKADSIEQERQKRILELTSELDVMTQQYKEAEREADTINLQVQELEAEIAGTTTGRLLAEFIEDRAAADDYRRHLGVPALIRRDFEQLSTLFEEQRAEELGGNGATDGNTINRIVLYIDDLDRCPPERVVQVLQAIHLLLAFPLFVVVVSVDPRWMIHSLQESYEWLRTVEHGEEKRPNNPHEFSTRQIATPHDYLEKIFQIPFWLKPMEDVTCRTLLEGLTRDSRIKVVGRDGKDKQKGASEVKTDKVQQKETSAFSDGPVALAARQIASAQQETVGVKMQEEKQSEQATAVRNGEPTAQPASRHIKLEQQQINDEEVIDLAPESLTLSDSEIEYMKELTKLIGRSPRAVKRFLNCYRLIRAGLQPTEIAVFIGKDGKSGEFKAVMILLALITGNPSISLYFLNELEKPLKTGESNTIHTFLNRLDENQEIAMSPDWHAVKGFLENHIKLENMFASMVRVAPKVSRYSFKVASEEITGRNGFS</sequence>
<keyword evidence="3" id="KW-0812">Transmembrane</keyword>
<organism evidence="5 6">
    <name type="scientific">Nitrosovibrio tenuis</name>
    <dbReference type="NCBI Taxonomy" id="1233"/>
    <lineage>
        <taxon>Bacteria</taxon>
        <taxon>Pseudomonadati</taxon>
        <taxon>Pseudomonadota</taxon>
        <taxon>Betaproteobacteria</taxon>
        <taxon>Nitrosomonadales</taxon>
        <taxon>Nitrosomonadaceae</taxon>
        <taxon>Nitrosovibrio</taxon>
    </lineage>
</organism>
<feature type="coiled-coil region" evidence="1">
    <location>
        <begin position="619"/>
        <end position="671"/>
    </location>
</feature>
<evidence type="ECO:0000256" key="2">
    <source>
        <dbReference type="SAM" id="MobiDB-lite"/>
    </source>
</evidence>
<dbReference type="STRING" id="1233.SAMN05216387_1084"/>
<evidence type="ECO:0000259" key="4">
    <source>
        <dbReference type="Pfam" id="PF07693"/>
    </source>
</evidence>
<dbReference type="PANTHER" id="PTHR22674">
    <property type="entry name" value="NTPASE, KAP FAMILY P-LOOP DOMAIN-CONTAINING 1"/>
    <property type="match status" value="1"/>
</dbReference>
<keyword evidence="1" id="KW-0175">Coiled coil</keyword>
<dbReference type="InterPro" id="IPR052754">
    <property type="entry name" value="NTPase_KAP_P-loop"/>
</dbReference>